<evidence type="ECO:0000313" key="4">
    <source>
        <dbReference type="Proteomes" id="UP000800039"/>
    </source>
</evidence>
<dbReference type="InterPro" id="IPR002347">
    <property type="entry name" value="SDR_fam"/>
</dbReference>
<evidence type="ECO:0000313" key="3">
    <source>
        <dbReference type="EMBL" id="KAF1846874.1"/>
    </source>
</evidence>
<organism evidence="3 4">
    <name type="scientific">Cucurbitaria berberidis CBS 394.84</name>
    <dbReference type="NCBI Taxonomy" id="1168544"/>
    <lineage>
        <taxon>Eukaryota</taxon>
        <taxon>Fungi</taxon>
        <taxon>Dikarya</taxon>
        <taxon>Ascomycota</taxon>
        <taxon>Pezizomycotina</taxon>
        <taxon>Dothideomycetes</taxon>
        <taxon>Pleosporomycetidae</taxon>
        <taxon>Pleosporales</taxon>
        <taxon>Pleosporineae</taxon>
        <taxon>Cucurbitariaceae</taxon>
        <taxon>Cucurbitaria</taxon>
    </lineage>
</organism>
<dbReference type="OrthoDB" id="191139at2759"/>
<dbReference type="GO" id="GO:0005811">
    <property type="term" value="C:lipid droplet"/>
    <property type="evidence" value="ECO:0007669"/>
    <property type="project" value="TreeGrafter"/>
</dbReference>
<dbReference type="GO" id="GO:0000253">
    <property type="term" value="F:3-beta-hydroxysteroid 3-dehydrogenase (NADP+) activity"/>
    <property type="evidence" value="ECO:0007669"/>
    <property type="project" value="UniProtKB-EC"/>
</dbReference>
<dbReference type="Pfam" id="PF00106">
    <property type="entry name" value="adh_short"/>
    <property type="match status" value="1"/>
</dbReference>
<accession>A0A9P4LA53</accession>
<dbReference type="AlphaFoldDB" id="A0A9P4LA53"/>
<dbReference type="InterPro" id="IPR036291">
    <property type="entry name" value="NAD(P)-bd_dom_sf"/>
</dbReference>
<comment type="pathway">
    <text evidence="1">Steroid biosynthesis; zymosterol biosynthesis; zymosterol from lanosterol: step 5/6.</text>
</comment>
<dbReference type="GO" id="GO:0005741">
    <property type="term" value="C:mitochondrial outer membrane"/>
    <property type="evidence" value="ECO:0007669"/>
    <property type="project" value="TreeGrafter"/>
</dbReference>
<evidence type="ECO:0000256" key="1">
    <source>
        <dbReference type="ARBA" id="ARBA00023589"/>
    </source>
</evidence>
<dbReference type="PANTHER" id="PTHR43647">
    <property type="entry name" value="DEHYDROGENASE"/>
    <property type="match status" value="1"/>
</dbReference>
<dbReference type="EC" id="1.1.1.270" evidence="2"/>
<dbReference type="Gene3D" id="3.40.50.720">
    <property type="entry name" value="NAD(P)-binding Rossmann-like Domain"/>
    <property type="match status" value="1"/>
</dbReference>
<protein>
    <recommendedName>
        <fullName evidence="2">3beta-hydroxysteroid 3-dehydrogenase</fullName>
        <ecNumber evidence="2">1.1.1.270</ecNumber>
    </recommendedName>
</protein>
<sequence length="328" mass="35965">MEGTVIITGANGSLAIPAVAYLLSEFKPRNVILTVRNDTTNDKNTEQLRATIAQAPSGVNVTVRKLDLASLAEVHAFAKAVAAQITAREIPPLAAVIWNAMSWSLQGGLQLTGDGYERSMAINHIAHFALTLELLSSFDQEHGRIIFLGSDSHEKSAMQKYASVLPADLDKLVYPEPDREEEVADRGFQRYGLSKLVSIMTMYELNRRLVKDGKGLSALAVDPGGLVDSRAFSGPDIPSQWSRKISVVNWLQPLLSFLNPTIRRCTHAAKDVVDLAMGPHGERQTGYFIMSNKAESSKASQDEEMQAELWNRSVEWAGITQKSTSLTL</sequence>
<dbReference type="Proteomes" id="UP000800039">
    <property type="component" value="Unassembled WGS sequence"/>
</dbReference>
<dbReference type="RefSeq" id="XP_040789437.1">
    <property type="nucleotide sequence ID" value="XM_040929957.1"/>
</dbReference>
<dbReference type="InterPro" id="IPR051593">
    <property type="entry name" value="Ergosterol_Biosynth_ERG27"/>
</dbReference>
<comment type="caution">
    <text evidence="3">The sequence shown here is derived from an EMBL/GenBank/DDBJ whole genome shotgun (WGS) entry which is preliminary data.</text>
</comment>
<dbReference type="GeneID" id="63847209"/>
<proteinExistence type="predicted"/>
<dbReference type="PANTHER" id="PTHR43647:SF4">
    <property type="entry name" value="KETOREDUCTASE (KR) DOMAIN-CONTAINING PROTEIN"/>
    <property type="match status" value="1"/>
</dbReference>
<name>A0A9P4LA53_9PLEO</name>
<reference evidence="3" key="1">
    <citation type="submission" date="2020-01" db="EMBL/GenBank/DDBJ databases">
        <authorList>
            <consortium name="DOE Joint Genome Institute"/>
            <person name="Haridas S."/>
            <person name="Albert R."/>
            <person name="Binder M."/>
            <person name="Bloem J."/>
            <person name="Labutti K."/>
            <person name="Salamov A."/>
            <person name="Andreopoulos B."/>
            <person name="Baker S.E."/>
            <person name="Barry K."/>
            <person name="Bills G."/>
            <person name="Bluhm B.H."/>
            <person name="Cannon C."/>
            <person name="Castanera R."/>
            <person name="Culley D.E."/>
            <person name="Daum C."/>
            <person name="Ezra D."/>
            <person name="Gonzalez J.B."/>
            <person name="Henrissat B."/>
            <person name="Kuo A."/>
            <person name="Liang C."/>
            <person name="Lipzen A."/>
            <person name="Lutzoni F."/>
            <person name="Magnuson J."/>
            <person name="Mondo S."/>
            <person name="Nolan M."/>
            <person name="Ohm R."/>
            <person name="Pangilinan J."/>
            <person name="Park H.-J."/>
            <person name="Ramirez L."/>
            <person name="Alfaro M."/>
            <person name="Sun H."/>
            <person name="Tritt A."/>
            <person name="Yoshinaga Y."/>
            <person name="Zwiers L.-H."/>
            <person name="Turgeon B.G."/>
            <person name="Goodwin S.B."/>
            <person name="Spatafora J.W."/>
            <person name="Crous P.W."/>
            <person name="Grigoriev I.V."/>
        </authorList>
    </citation>
    <scope>NUCLEOTIDE SEQUENCE</scope>
    <source>
        <strain evidence="3">CBS 394.84</strain>
    </source>
</reference>
<dbReference type="EMBL" id="ML976615">
    <property type="protein sequence ID" value="KAF1846874.1"/>
    <property type="molecule type" value="Genomic_DNA"/>
</dbReference>
<dbReference type="GO" id="GO:0005789">
    <property type="term" value="C:endoplasmic reticulum membrane"/>
    <property type="evidence" value="ECO:0007669"/>
    <property type="project" value="TreeGrafter"/>
</dbReference>
<keyword evidence="4" id="KW-1185">Reference proteome</keyword>
<gene>
    <name evidence="3" type="ORF">K460DRAFT_303780</name>
</gene>
<evidence type="ECO:0000256" key="2">
    <source>
        <dbReference type="ARBA" id="ARBA00023621"/>
    </source>
</evidence>
<dbReference type="SUPFAM" id="SSF51735">
    <property type="entry name" value="NAD(P)-binding Rossmann-fold domains"/>
    <property type="match status" value="1"/>
</dbReference>